<sequence>MGIGRAVLLHGFLGSRVQMLPFAARLVRDGWKVSNYGYESTRFSIEEHARALAESLKDSPEEKTAFVTHSFGGVILRAALSRPECPQSARRSRIVLIAPPLGGSSLARSFRTMPVGLKYVAEIVMGAKSGAQLRDIEFDAFRTALGRFPIQSRILLVVGNAGSINPLLREPSDGVVTVEEVTKGLPDEHRKLVFRATHNVLLYSPTVMSSAVEFLRGNDDVGELINPEPSNLCDVRDGCASETVREKNGD</sequence>
<gene>
    <name evidence="1" type="ORF">RMAR0315_LOCUS2617</name>
</gene>
<accession>A0A7S0BFW1</accession>
<dbReference type="Gene3D" id="3.40.50.1820">
    <property type="entry name" value="alpha/beta hydrolase"/>
    <property type="match status" value="1"/>
</dbReference>
<dbReference type="AlphaFoldDB" id="A0A7S0BFW1"/>
<dbReference type="PANTHER" id="PTHR37946">
    <property type="entry name" value="SLL1969 PROTEIN"/>
    <property type="match status" value="1"/>
</dbReference>
<dbReference type="EMBL" id="HBEK01004775">
    <property type="protein sequence ID" value="CAD8392632.1"/>
    <property type="molecule type" value="Transcribed_RNA"/>
</dbReference>
<evidence type="ECO:0008006" key="2">
    <source>
        <dbReference type="Google" id="ProtNLM"/>
    </source>
</evidence>
<reference evidence="1" key="1">
    <citation type="submission" date="2021-01" db="EMBL/GenBank/DDBJ databases">
        <authorList>
            <person name="Corre E."/>
            <person name="Pelletier E."/>
            <person name="Niang G."/>
            <person name="Scheremetjew M."/>
            <person name="Finn R."/>
            <person name="Kale V."/>
            <person name="Holt S."/>
            <person name="Cochrane G."/>
            <person name="Meng A."/>
            <person name="Brown T."/>
            <person name="Cohen L."/>
        </authorList>
    </citation>
    <scope>NUCLEOTIDE SEQUENCE</scope>
    <source>
        <strain evidence="1">UTEX LB 2760</strain>
    </source>
</reference>
<evidence type="ECO:0000313" key="1">
    <source>
        <dbReference type="EMBL" id="CAD8392632.1"/>
    </source>
</evidence>
<organism evidence="1">
    <name type="scientific">Rhodosorus marinus</name>
    <dbReference type="NCBI Taxonomy" id="101924"/>
    <lineage>
        <taxon>Eukaryota</taxon>
        <taxon>Rhodophyta</taxon>
        <taxon>Stylonematophyceae</taxon>
        <taxon>Stylonematales</taxon>
        <taxon>Stylonemataceae</taxon>
        <taxon>Rhodosorus</taxon>
    </lineage>
</organism>
<protein>
    <recommendedName>
        <fullName evidence="2">AB hydrolase-1 domain-containing protein</fullName>
    </recommendedName>
</protein>
<dbReference type="InterPro" id="IPR029058">
    <property type="entry name" value="AB_hydrolase_fold"/>
</dbReference>
<proteinExistence type="predicted"/>
<dbReference type="PANTHER" id="PTHR37946:SF1">
    <property type="entry name" value="SLL1969 PROTEIN"/>
    <property type="match status" value="1"/>
</dbReference>
<dbReference type="SUPFAM" id="SSF53474">
    <property type="entry name" value="alpha/beta-Hydrolases"/>
    <property type="match status" value="1"/>
</dbReference>
<name>A0A7S0BFW1_9RHOD</name>